<dbReference type="RefSeq" id="WP_166753730.1">
    <property type="nucleotide sequence ID" value="NZ_BAABJU010000010.1"/>
</dbReference>
<dbReference type="EMBL" id="JAAMPA010000001">
    <property type="protein sequence ID" value="NIH66084.1"/>
    <property type="molecule type" value="Genomic_DNA"/>
</dbReference>
<feature type="region of interest" description="Disordered" evidence="1">
    <location>
        <begin position="1"/>
        <end position="48"/>
    </location>
</feature>
<organism evidence="3 4">
    <name type="scientific">Modestobacter marinus</name>
    <dbReference type="NCBI Taxonomy" id="477641"/>
    <lineage>
        <taxon>Bacteria</taxon>
        <taxon>Bacillati</taxon>
        <taxon>Actinomycetota</taxon>
        <taxon>Actinomycetes</taxon>
        <taxon>Geodermatophilales</taxon>
        <taxon>Geodermatophilaceae</taxon>
        <taxon>Modestobacter</taxon>
    </lineage>
</organism>
<comment type="caution">
    <text evidence="3">The sequence shown here is derived from an EMBL/GenBank/DDBJ whole genome shotgun (WGS) entry which is preliminary data.</text>
</comment>
<feature type="compositionally biased region" description="Low complexity" evidence="1">
    <location>
        <begin position="21"/>
        <end position="48"/>
    </location>
</feature>
<reference evidence="5" key="2">
    <citation type="journal article" date="2019" name="Int. J. Syst. Evol. Microbiol.">
        <title>The Global Catalogue of Microorganisms (GCM) 10K type strain sequencing project: providing services to taxonomists for standard genome sequencing and annotation.</title>
        <authorList>
            <consortium name="The Broad Institute Genomics Platform"/>
            <consortium name="The Broad Institute Genome Sequencing Center for Infectious Disease"/>
            <person name="Wu L."/>
            <person name="Ma J."/>
        </authorList>
    </citation>
    <scope>NUCLEOTIDE SEQUENCE [LARGE SCALE GENOMIC DNA]</scope>
    <source>
        <strain evidence="5">CGMCC 4.5581</strain>
    </source>
</reference>
<keyword evidence="5" id="KW-1185">Reference proteome</keyword>
<evidence type="ECO:0000313" key="5">
    <source>
        <dbReference type="Proteomes" id="UP000648663"/>
    </source>
</evidence>
<evidence type="ECO:0000313" key="3">
    <source>
        <dbReference type="EMBL" id="NIH66084.1"/>
    </source>
</evidence>
<evidence type="ECO:0000256" key="1">
    <source>
        <dbReference type="SAM" id="MobiDB-lite"/>
    </source>
</evidence>
<accession>A0A846LHL8</accession>
<gene>
    <name evidence="3" type="ORF">FB380_000530</name>
    <name evidence="2" type="ORF">GCM10011589_16270</name>
</gene>
<dbReference type="Proteomes" id="UP000552836">
    <property type="component" value="Unassembled WGS sequence"/>
</dbReference>
<dbReference type="EMBL" id="BMMI01000003">
    <property type="protein sequence ID" value="GGL60988.1"/>
    <property type="molecule type" value="Genomic_DNA"/>
</dbReference>
<proteinExistence type="predicted"/>
<protein>
    <recommendedName>
        <fullName evidence="6">DUF3263 domain-containing protein</fullName>
    </recommendedName>
</protein>
<evidence type="ECO:0000313" key="2">
    <source>
        <dbReference type="EMBL" id="GGL60988.1"/>
    </source>
</evidence>
<dbReference type="AlphaFoldDB" id="A0A846LHL8"/>
<dbReference type="InterPro" id="IPR021678">
    <property type="entry name" value="DUF3263"/>
</dbReference>
<dbReference type="Pfam" id="PF11662">
    <property type="entry name" value="DUF3263"/>
    <property type="match status" value="1"/>
</dbReference>
<evidence type="ECO:0008006" key="6">
    <source>
        <dbReference type="Google" id="ProtNLM"/>
    </source>
</evidence>
<evidence type="ECO:0000313" key="4">
    <source>
        <dbReference type="Proteomes" id="UP000552836"/>
    </source>
</evidence>
<reference evidence="2" key="4">
    <citation type="submission" date="2024-05" db="EMBL/GenBank/DDBJ databases">
        <authorList>
            <person name="Sun Q."/>
            <person name="Zhou Y."/>
        </authorList>
    </citation>
    <scope>NUCLEOTIDE SEQUENCE</scope>
    <source>
        <strain evidence="2">CGMCC 4.5581</strain>
    </source>
</reference>
<reference evidence="2" key="1">
    <citation type="journal article" date="2014" name="Int. J. Syst. Evol. Microbiol.">
        <title>Complete genome of a new Firmicutes species belonging to the dominant human colonic microbiota ('Ruminococcus bicirculans') reveals two chromosomes and a selective capacity to utilize plant glucans.</title>
        <authorList>
            <consortium name="NISC Comparative Sequencing Program"/>
            <person name="Wegmann U."/>
            <person name="Louis P."/>
            <person name="Goesmann A."/>
            <person name="Henrissat B."/>
            <person name="Duncan S.H."/>
            <person name="Flint H.J."/>
        </authorList>
    </citation>
    <scope>NUCLEOTIDE SEQUENCE</scope>
    <source>
        <strain evidence="2">CGMCC 4.5581</strain>
    </source>
</reference>
<name>A0A846LHL8_9ACTN</name>
<dbReference type="Proteomes" id="UP000648663">
    <property type="component" value="Unassembled WGS sequence"/>
</dbReference>
<sequence length="133" mass="14539">MSNDPVQPVGPAADERTTAVGADPGTAQATATDGAGVTDGAPGDDTAAGLPAREREILAFERQWWRFPGAKEAAIRERFGMSSTRYYQVLNALIDRPEALVVDPLLVRRLRRMRAGRQRQRSGRVLGTDLRHD</sequence>
<reference evidence="3 4" key="3">
    <citation type="submission" date="2020-02" db="EMBL/GenBank/DDBJ databases">
        <title>Sequencing the genomes of 1000 actinobacteria strains.</title>
        <authorList>
            <person name="Klenk H.-P."/>
        </authorList>
    </citation>
    <scope>NUCLEOTIDE SEQUENCE [LARGE SCALE GENOMIC DNA]</scope>
    <source>
        <strain evidence="3 4">DSM 45201</strain>
    </source>
</reference>